<comment type="caution">
    <text evidence="5">The sequence shown here is derived from an EMBL/GenBank/DDBJ whole genome shotgun (WGS) entry which is preliminary data.</text>
</comment>
<dbReference type="SUPFAM" id="SSF46689">
    <property type="entry name" value="Homeodomain-like"/>
    <property type="match status" value="1"/>
</dbReference>
<keyword evidence="6" id="KW-1185">Reference proteome</keyword>
<dbReference type="PROSITE" id="PS01124">
    <property type="entry name" value="HTH_ARAC_FAMILY_2"/>
    <property type="match status" value="1"/>
</dbReference>
<protein>
    <submittedName>
        <fullName evidence="5">AraC-like DNA-binding protein</fullName>
    </submittedName>
</protein>
<dbReference type="Pfam" id="PF12833">
    <property type="entry name" value="HTH_18"/>
    <property type="match status" value="1"/>
</dbReference>
<dbReference type="RefSeq" id="WP_307431296.1">
    <property type="nucleotide sequence ID" value="NZ_JAUSVK010000001.1"/>
</dbReference>
<dbReference type="EMBL" id="JAUSVK010000001">
    <property type="protein sequence ID" value="MDQ0394383.1"/>
    <property type="molecule type" value="Genomic_DNA"/>
</dbReference>
<dbReference type="InterPro" id="IPR020449">
    <property type="entry name" value="Tscrpt_reg_AraC-type_HTH"/>
</dbReference>
<evidence type="ECO:0000256" key="1">
    <source>
        <dbReference type="ARBA" id="ARBA00023015"/>
    </source>
</evidence>
<dbReference type="Proteomes" id="UP001237448">
    <property type="component" value="Unassembled WGS sequence"/>
</dbReference>
<dbReference type="Gene3D" id="1.10.10.60">
    <property type="entry name" value="Homeodomain-like"/>
    <property type="match status" value="1"/>
</dbReference>
<dbReference type="PRINTS" id="PR00032">
    <property type="entry name" value="HTHARAC"/>
</dbReference>
<evidence type="ECO:0000313" key="5">
    <source>
        <dbReference type="EMBL" id="MDQ0394383.1"/>
    </source>
</evidence>
<keyword evidence="2" id="KW-0238">DNA-binding</keyword>
<dbReference type="InterPro" id="IPR035418">
    <property type="entry name" value="AraC-bd_2"/>
</dbReference>
<keyword evidence="1" id="KW-0805">Transcription regulation</keyword>
<dbReference type="PANTHER" id="PTHR46796:SF6">
    <property type="entry name" value="ARAC SUBFAMILY"/>
    <property type="match status" value="1"/>
</dbReference>
<evidence type="ECO:0000313" key="6">
    <source>
        <dbReference type="Proteomes" id="UP001237448"/>
    </source>
</evidence>
<accession>A0ABU0FJY4</accession>
<name>A0ABU0FJY4_9HYPH</name>
<dbReference type="PANTHER" id="PTHR46796">
    <property type="entry name" value="HTH-TYPE TRANSCRIPTIONAL ACTIVATOR RHAS-RELATED"/>
    <property type="match status" value="1"/>
</dbReference>
<dbReference type="InterPro" id="IPR018060">
    <property type="entry name" value="HTH_AraC"/>
</dbReference>
<reference evidence="5 6" key="1">
    <citation type="submission" date="2023-07" db="EMBL/GenBank/DDBJ databases">
        <title>Genomic Encyclopedia of Type Strains, Phase IV (KMG-IV): sequencing the most valuable type-strain genomes for metagenomic binning, comparative biology and taxonomic classification.</title>
        <authorList>
            <person name="Goeker M."/>
        </authorList>
    </citation>
    <scope>NUCLEOTIDE SEQUENCE [LARGE SCALE GENOMIC DNA]</scope>
    <source>
        <strain evidence="5 6">DSM 5896</strain>
    </source>
</reference>
<feature type="domain" description="HTH araC/xylS-type" evidence="4">
    <location>
        <begin position="213"/>
        <end position="313"/>
    </location>
</feature>
<evidence type="ECO:0000256" key="2">
    <source>
        <dbReference type="ARBA" id="ARBA00023125"/>
    </source>
</evidence>
<sequence length="329" mass="36829">MRVHYSTAQAAPAARKRYWDEAISQTYFPLELGFRSGPSFSGDLDVWSLGNLSISRNLSDGLIYRRHQRHLLHEREESYLITVPELSEISFAQDGKEVRCRPGAFLVERSHLPYEFSYVEPNALWVLKVPSATLRARVGQPERLASLSFDSTRGVGALFVDMIRNTAPRLDEMSDAAREISGKHLVDLLALSIEGDERVLAGAASSVQSAHLHRVERFIRTHLAASDLSPRSVAEGCGISIRYLHQLFATQGTTVCGWIRCQRLLMCDEALREIGGRRSISEIAYQWGFSDHAQFSRHYKAHFGRTPSEAREAARQAALAAETMTMPVG</sequence>
<keyword evidence="3" id="KW-0804">Transcription</keyword>
<evidence type="ECO:0000259" key="4">
    <source>
        <dbReference type="PROSITE" id="PS01124"/>
    </source>
</evidence>
<dbReference type="SMART" id="SM00342">
    <property type="entry name" value="HTH_ARAC"/>
    <property type="match status" value="1"/>
</dbReference>
<proteinExistence type="predicted"/>
<dbReference type="Pfam" id="PF14525">
    <property type="entry name" value="AraC_binding_2"/>
    <property type="match status" value="1"/>
</dbReference>
<evidence type="ECO:0000256" key="3">
    <source>
        <dbReference type="ARBA" id="ARBA00023163"/>
    </source>
</evidence>
<dbReference type="InterPro" id="IPR050204">
    <property type="entry name" value="AraC_XylS_family_regulators"/>
</dbReference>
<organism evidence="5 6">
    <name type="scientific">Labrys monachus</name>
    <dbReference type="NCBI Taxonomy" id="217067"/>
    <lineage>
        <taxon>Bacteria</taxon>
        <taxon>Pseudomonadati</taxon>
        <taxon>Pseudomonadota</taxon>
        <taxon>Alphaproteobacteria</taxon>
        <taxon>Hyphomicrobiales</taxon>
        <taxon>Xanthobacteraceae</taxon>
        <taxon>Labrys</taxon>
    </lineage>
</organism>
<dbReference type="InterPro" id="IPR009057">
    <property type="entry name" value="Homeodomain-like_sf"/>
</dbReference>
<gene>
    <name evidence="5" type="ORF">J3R73_004175</name>
</gene>